<proteinExistence type="predicted"/>
<dbReference type="InterPro" id="IPR021352">
    <property type="entry name" value="DUF2971"/>
</dbReference>
<gene>
    <name evidence="1" type="ORF">SOP97_06950</name>
</gene>
<name>A0ABU5P7A3_9PSED</name>
<evidence type="ECO:0000313" key="2">
    <source>
        <dbReference type="Proteomes" id="UP001292571"/>
    </source>
</evidence>
<keyword evidence="2" id="KW-1185">Reference proteome</keyword>
<accession>A0ABU5P7A3</accession>
<dbReference type="EMBL" id="JAYEET010000020">
    <property type="protein sequence ID" value="MEA1605561.1"/>
    <property type="molecule type" value="Genomic_DNA"/>
</dbReference>
<dbReference type="Proteomes" id="UP001292571">
    <property type="component" value="Unassembled WGS sequence"/>
</dbReference>
<dbReference type="RefSeq" id="WP_322948739.1">
    <property type="nucleotide sequence ID" value="NZ_JAYEET010000020.1"/>
</dbReference>
<evidence type="ECO:0000313" key="1">
    <source>
        <dbReference type="EMBL" id="MEA1605561.1"/>
    </source>
</evidence>
<organism evidence="1 2">
    <name type="scientific">Pseudomonas spirodelae</name>
    <dbReference type="NCBI Taxonomy" id="3101751"/>
    <lineage>
        <taxon>Bacteria</taxon>
        <taxon>Pseudomonadati</taxon>
        <taxon>Pseudomonadota</taxon>
        <taxon>Gammaproteobacteria</taxon>
        <taxon>Pseudomonadales</taxon>
        <taxon>Pseudomonadaceae</taxon>
        <taxon>Pseudomonas</taxon>
    </lineage>
</organism>
<reference evidence="1 2" key="1">
    <citation type="submission" date="2023-12" db="EMBL/GenBank/DDBJ databases">
        <title>Pseudomonas sp. T5W1.</title>
        <authorList>
            <person name="Maltman C."/>
        </authorList>
    </citation>
    <scope>NUCLEOTIDE SEQUENCE [LARGE SCALE GENOMIC DNA]</scope>
    <source>
        <strain evidence="1 2">T5W1</strain>
    </source>
</reference>
<sequence length="274" mass="31685">MISYLHEERMARLEKAVPFYLYQPALKARLDKVSSKEIWVSDPLRFNDPLDLRLTIKDLSYRGPFDEEKLRQAIGLLINNNQGVSQHWLYSGSLIKKLQNWIAGECDMQELEQAIRERFEQFGVACYSSVWNSSLMWSHYAVSHAGYCIEYAVNKMELAMNNQGLFASYDVHYSSLLPEICISEALFSPHQTLGRMLATKSVEWAYEREWRLVHLEKKNTFVKIPHGMKLSALIAGLKADSSLLLKLNKKAEMFGIPVYKIKRNHGYELAMDLL</sequence>
<protein>
    <submittedName>
        <fullName evidence="1">DUF2971 domain-containing protein</fullName>
    </submittedName>
</protein>
<comment type="caution">
    <text evidence="1">The sequence shown here is derived from an EMBL/GenBank/DDBJ whole genome shotgun (WGS) entry which is preliminary data.</text>
</comment>
<dbReference type="Pfam" id="PF11185">
    <property type="entry name" value="DUF2971"/>
    <property type="match status" value="1"/>
</dbReference>